<dbReference type="STRING" id="569857.TP70_09370"/>
<accession>A0A0D6XN66</accession>
<name>A0A0D6XN66_9STAP</name>
<reference evidence="2 4" key="2">
    <citation type="submission" date="2018-06" db="EMBL/GenBank/DDBJ databases">
        <authorList>
            <consortium name="Pathogen Informatics"/>
            <person name="Doyle S."/>
        </authorList>
    </citation>
    <scope>NUCLEOTIDE SEQUENCE [LARGE SCALE GENOMIC DNA]</scope>
    <source>
        <strain evidence="2 4">NCTC13832</strain>
    </source>
</reference>
<dbReference type="Gene3D" id="3.30.1780.10">
    <property type="entry name" value="ornithine cyclodeaminase, domain 1"/>
    <property type="match status" value="1"/>
</dbReference>
<dbReference type="RefSeq" id="WP_044361203.1">
    <property type="nucleotide sequence ID" value="NZ_JXWY01000100.1"/>
</dbReference>
<sequence length="319" mass="35362">MKVYTEAQVKAHYHMTDAIEDIEHLFKNMDAVSQTTRVVIPTGEGAKSMLYMPCVHLGKQQGIIKITSITPENPQHHRPTTQANIIITDLQTGKHIASLDGSYLTRLRTGALSGIASKYMSRTDSQTLGMIGTGGMAYEQLLGNIAVRPIKKVLLYNRTVDKATAFQARVSEQHPDVDFEVVTDVSELVKRSDIINCQTQSLTPVFNADDIQKGTHINGIGSYRPEMKEMDNRLFPHASQIVFDDLEGVKEEAGEFIEADEKGLFSFDQHDDDLKSLSLNGQITRHDDSITVFKCVGAAHFDLAVALGAWDKLNSIEND</sequence>
<dbReference type="Gene3D" id="3.40.50.720">
    <property type="entry name" value="NAD(P)-binding Rossmann-like Domain"/>
    <property type="match status" value="1"/>
</dbReference>
<gene>
    <name evidence="2" type="ORF">NCTC13832_01437</name>
    <name evidence="1" type="ORF">TP70_09370</name>
</gene>
<reference evidence="1 3" key="1">
    <citation type="submission" date="2015-01" db="EMBL/GenBank/DDBJ databases">
        <authorList>
            <person name="Guo J."/>
        </authorList>
    </citation>
    <scope>NUCLEOTIDE SEQUENCE [LARGE SCALE GENOMIC DNA]</scope>
    <source>
        <strain evidence="1 3">DSM 22147</strain>
    </source>
</reference>
<dbReference type="PANTHER" id="PTHR13812:SF19">
    <property type="entry name" value="KETIMINE REDUCTASE MU-CRYSTALLIN"/>
    <property type="match status" value="1"/>
</dbReference>
<dbReference type="InterPro" id="IPR023401">
    <property type="entry name" value="ODC_N"/>
</dbReference>
<organism evidence="2 4">
    <name type="scientific">Staphylococcus microti</name>
    <dbReference type="NCBI Taxonomy" id="569857"/>
    <lineage>
        <taxon>Bacteria</taxon>
        <taxon>Bacillati</taxon>
        <taxon>Bacillota</taxon>
        <taxon>Bacilli</taxon>
        <taxon>Bacillales</taxon>
        <taxon>Staphylococcaceae</taxon>
        <taxon>Staphylococcus</taxon>
    </lineage>
</organism>
<protein>
    <submittedName>
        <fullName evidence="1 2">Ornithine cyclodeaminase</fullName>
    </submittedName>
</protein>
<evidence type="ECO:0000313" key="2">
    <source>
        <dbReference type="EMBL" id="SUM57749.1"/>
    </source>
</evidence>
<proteinExistence type="predicted"/>
<dbReference type="Proteomes" id="UP000032366">
    <property type="component" value="Unassembled WGS sequence"/>
</dbReference>
<dbReference type="Proteomes" id="UP000254100">
    <property type="component" value="Unassembled WGS sequence"/>
</dbReference>
<evidence type="ECO:0000313" key="3">
    <source>
        <dbReference type="Proteomes" id="UP000032366"/>
    </source>
</evidence>
<dbReference type="PANTHER" id="PTHR13812">
    <property type="entry name" value="KETIMINE REDUCTASE MU-CRYSTALLIN"/>
    <property type="match status" value="1"/>
</dbReference>
<dbReference type="Pfam" id="PF02423">
    <property type="entry name" value="OCD_Mu_crystall"/>
    <property type="match status" value="1"/>
</dbReference>
<evidence type="ECO:0000313" key="1">
    <source>
        <dbReference type="EMBL" id="KIX90087.1"/>
    </source>
</evidence>
<keyword evidence="3" id="KW-1185">Reference proteome</keyword>
<dbReference type="AlphaFoldDB" id="A0A0D6XN66"/>
<dbReference type="InterPro" id="IPR003462">
    <property type="entry name" value="ODC_Mu_crystall"/>
</dbReference>
<dbReference type="OrthoDB" id="9792005at2"/>
<dbReference type="EMBL" id="UHDT01000001">
    <property type="protein sequence ID" value="SUM57749.1"/>
    <property type="molecule type" value="Genomic_DNA"/>
</dbReference>
<dbReference type="SUPFAM" id="SSF51735">
    <property type="entry name" value="NAD(P)-binding Rossmann-fold domains"/>
    <property type="match status" value="1"/>
</dbReference>
<dbReference type="GO" id="GO:0005737">
    <property type="term" value="C:cytoplasm"/>
    <property type="evidence" value="ECO:0007669"/>
    <property type="project" value="TreeGrafter"/>
</dbReference>
<evidence type="ECO:0000313" key="4">
    <source>
        <dbReference type="Proteomes" id="UP000254100"/>
    </source>
</evidence>
<dbReference type="EMBL" id="JXWY01000100">
    <property type="protein sequence ID" value="KIX90087.1"/>
    <property type="molecule type" value="Genomic_DNA"/>
</dbReference>
<dbReference type="PIRSF" id="PIRSF001439">
    <property type="entry name" value="CryM"/>
    <property type="match status" value="1"/>
</dbReference>
<dbReference type="InterPro" id="IPR036291">
    <property type="entry name" value="NAD(P)-bd_dom_sf"/>
</dbReference>